<reference evidence="1 2" key="1">
    <citation type="submission" date="2020-03" db="EMBL/GenBank/DDBJ databases">
        <title>Genomic analysis of Bacteroides faecium CBA7301.</title>
        <authorList>
            <person name="Kim J."/>
            <person name="Roh S.W."/>
        </authorList>
    </citation>
    <scope>NUCLEOTIDE SEQUENCE [LARGE SCALE GENOMIC DNA]</scope>
    <source>
        <strain evidence="1 2">CBA7301</strain>
    </source>
</reference>
<dbReference type="EMBL" id="CP050831">
    <property type="protein sequence ID" value="QIU92911.1"/>
    <property type="molecule type" value="Genomic_DNA"/>
</dbReference>
<evidence type="ECO:0000313" key="2">
    <source>
        <dbReference type="Proteomes" id="UP000501780"/>
    </source>
</evidence>
<name>A0A6H0KIQ2_9BACE</name>
<gene>
    <name evidence="1" type="ORF">BacF7301_01530</name>
</gene>
<dbReference type="RefSeq" id="WP_167959662.1">
    <property type="nucleotide sequence ID" value="NZ_CP050831.1"/>
</dbReference>
<dbReference type="Pfam" id="PF12954">
    <property type="entry name" value="DUF3843"/>
    <property type="match status" value="2"/>
</dbReference>
<dbReference type="Proteomes" id="UP000501780">
    <property type="component" value="Chromosome"/>
</dbReference>
<dbReference type="KEGG" id="bfc:BacF7301_01530"/>
<sequence length="491" mass="57377">MKNLINVNSWSLGHLDVETNASDYYYVKLVRKLYDIIHFSEVGRDEGRVLCERFAMAATYYFEDVVSGIGVWQTFTSKHKELYGKYLPFYDLDEEEYYQDEINFEDICFLMWMILQKEKKGTFLNPENPYLVKMASMIYNVLDAEFEKAPINAEMLERLKDQSYFQDFYSVKFMLTRLNDDLYLLKPFATGRTAKVEDEVKGVLGDSLDDSSFAYAVESIMACCEKTGPLALYTKDWLAAMLTHWGMTEESERLATIESLKYAVYLLKRYDSEAICLEDIKGEEYVISRDSFKELPDSTLLDNKSFIGSLVKYDGEWLVNGVSSWSLGTKLFDAYKEKMTMTGGDSVVYNKIMEINENHPMLYFKDYEEMLGWFDRHIGLDERFTLPEQMKKQRFFAIYVDRVRDMAMLPDGALVIKDDHNPYYSRKTAEEQGINYIVSAETTSKEMLHYLIEHNMLPDACINSIKGMERGRQLVQENMDFIARFMRGDDY</sequence>
<proteinExistence type="predicted"/>
<dbReference type="AlphaFoldDB" id="A0A6H0KIQ2"/>
<accession>A0A6H0KIQ2</accession>
<evidence type="ECO:0000313" key="1">
    <source>
        <dbReference type="EMBL" id="QIU92911.1"/>
    </source>
</evidence>
<protein>
    <submittedName>
        <fullName evidence="1">DUF3843 family protein</fullName>
    </submittedName>
</protein>
<dbReference type="InterPro" id="IPR024214">
    <property type="entry name" value="DUF3843"/>
</dbReference>
<organism evidence="1 2">
    <name type="scientific">Bacteroides faecium</name>
    <dbReference type="NCBI Taxonomy" id="2715212"/>
    <lineage>
        <taxon>Bacteria</taxon>
        <taxon>Pseudomonadati</taxon>
        <taxon>Bacteroidota</taxon>
        <taxon>Bacteroidia</taxon>
        <taxon>Bacteroidales</taxon>
        <taxon>Bacteroidaceae</taxon>
        <taxon>Bacteroides</taxon>
    </lineage>
</organism>
<keyword evidence="2" id="KW-1185">Reference proteome</keyword>